<evidence type="ECO:0000313" key="3">
    <source>
        <dbReference type="Proteomes" id="UP000019141"/>
    </source>
</evidence>
<protein>
    <submittedName>
        <fullName evidence="2">Uncharacterized protein</fullName>
    </submittedName>
</protein>
<dbReference type="HOGENOM" id="CLU_3096834_0_0_7"/>
<proteinExistence type="predicted"/>
<feature type="region of interest" description="Disordered" evidence="1">
    <location>
        <begin position="31"/>
        <end position="51"/>
    </location>
</feature>
<sequence>MKIPNFIFSGRAMLVSPIKTALRAQCVTSGIIGEGEKRNKHRPSKTAVQKP</sequence>
<dbReference type="Proteomes" id="UP000019141">
    <property type="component" value="Unassembled WGS sequence"/>
</dbReference>
<evidence type="ECO:0000256" key="1">
    <source>
        <dbReference type="SAM" id="MobiDB-lite"/>
    </source>
</evidence>
<accession>W4LDP3</accession>
<keyword evidence="3" id="KW-1185">Reference proteome</keyword>
<dbReference type="AlphaFoldDB" id="W4LDP3"/>
<dbReference type="EMBL" id="AZHW01000839">
    <property type="protein sequence ID" value="ETW96064.1"/>
    <property type="molecule type" value="Genomic_DNA"/>
</dbReference>
<comment type="caution">
    <text evidence="2">The sequence shown here is derived from an EMBL/GenBank/DDBJ whole genome shotgun (WGS) entry which is preliminary data.</text>
</comment>
<organism evidence="2 3">
    <name type="scientific">Entotheonella factor</name>
    <dbReference type="NCBI Taxonomy" id="1429438"/>
    <lineage>
        <taxon>Bacteria</taxon>
        <taxon>Pseudomonadati</taxon>
        <taxon>Nitrospinota/Tectimicrobiota group</taxon>
        <taxon>Candidatus Tectimicrobiota</taxon>
        <taxon>Candidatus Entotheonellia</taxon>
        <taxon>Candidatus Entotheonellales</taxon>
        <taxon>Candidatus Entotheonellaceae</taxon>
        <taxon>Candidatus Entotheonella</taxon>
    </lineage>
</organism>
<reference evidence="2 3" key="1">
    <citation type="journal article" date="2014" name="Nature">
        <title>An environmental bacterial taxon with a large and distinct metabolic repertoire.</title>
        <authorList>
            <person name="Wilson M.C."/>
            <person name="Mori T."/>
            <person name="Ruckert C."/>
            <person name="Uria A.R."/>
            <person name="Helf M.J."/>
            <person name="Takada K."/>
            <person name="Gernert C."/>
            <person name="Steffens U.A."/>
            <person name="Heycke N."/>
            <person name="Schmitt S."/>
            <person name="Rinke C."/>
            <person name="Helfrich E.J."/>
            <person name="Brachmann A.O."/>
            <person name="Gurgui C."/>
            <person name="Wakimoto T."/>
            <person name="Kracht M."/>
            <person name="Crusemann M."/>
            <person name="Hentschel U."/>
            <person name="Abe I."/>
            <person name="Matsunaga S."/>
            <person name="Kalinowski J."/>
            <person name="Takeyama H."/>
            <person name="Piel J."/>
        </authorList>
    </citation>
    <scope>NUCLEOTIDE SEQUENCE [LARGE SCALE GENOMIC DNA]</scope>
    <source>
        <strain evidence="3">TSY1</strain>
    </source>
</reference>
<name>W4LDP3_ENTF1</name>
<evidence type="ECO:0000313" key="2">
    <source>
        <dbReference type="EMBL" id="ETW96064.1"/>
    </source>
</evidence>
<gene>
    <name evidence="2" type="ORF">ETSY1_28095</name>
</gene>